<reference evidence="2" key="1">
    <citation type="submission" date="2021-05" db="EMBL/GenBank/DDBJ databases">
        <authorList>
            <person name="Alioto T."/>
            <person name="Alioto T."/>
            <person name="Gomez Garrido J."/>
        </authorList>
    </citation>
    <scope>NUCLEOTIDE SEQUENCE</scope>
</reference>
<sequence length="106" mass="12688">MDKKYLFQRNALLRRLVRIRVLDESRMKFDYMTQVCKLNLAKSYHRAHLLNRQRSIRIRMQKHIYFSLKLPFSGGRPGREEHAEGPRRRRRCRQRGGGLTPSFGSS</sequence>
<dbReference type="EMBL" id="HBUE01253876">
    <property type="protein sequence ID" value="CAG6555349.1"/>
    <property type="molecule type" value="Transcribed_RNA"/>
</dbReference>
<organism evidence="2">
    <name type="scientific">Culex pipiens</name>
    <name type="common">House mosquito</name>
    <dbReference type="NCBI Taxonomy" id="7175"/>
    <lineage>
        <taxon>Eukaryota</taxon>
        <taxon>Metazoa</taxon>
        <taxon>Ecdysozoa</taxon>
        <taxon>Arthropoda</taxon>
        <taxon>Hexapoda</taxon>
        <taxon>Insecta</taxon>
        <taxon>Pterygota</taxon>
        <taxon>Neoptera</taxon>
        <taxon>Endopterygota</taxon>
        <taxon>Diptera</taxon>
        <taxon>Nematocera</taxon>
        <taxon>Culicoidea</taxon>
        <taxon>Culicidae</taxon>
        <taxon>Culicinae</taxon>
        <taxon>Culicini</taxon>
        <taxon>Culex</taxon>
        <taxon>Culex</taxon>
    </lineage>
</organism>
<evidence type="ECO:0000313" key="2">
    <source>
        <dbReference type="EMBL" id="CAG6555349.1"/>
    </source>
</evidence>
<accession>A0A8D8IL74</accession>
<evidence type="ECO:0000256" key="1">
    <source>
        <dbReference type="SAM" id="MobiDB-lite"/>
    </source>
</evidence>
<feature type="compositionally biased region" description="Basic and acidic residues" evidence="1">
    <location>
        <begin position="77"/>
        <end position="86"/>
    </location>
</feature>
<protein>
    <submittedName>
        <fullName evidence="2">40S ribosomal protein S9</fullName>
    </submittedName>
</protein>
<dbReference type="EMBL" id="HBUE01148912">
    <property type="protein sequence ID" value="CAG6504073.1"/>
    <property type="molecule type" value="Transcribed_RNA"/>
</dbReference>
<proteinExistence type="predicted"/>
<feature type="region of interest" description="Disordered" evidence="1">
    <location>
        <begin position="72"/>
        <end position="106"/>
    </location>
</feature>
<keyword evidence="2" id="KW-0689">Ribosomal protein</keyword>
<keyword evidence="2" id="KW-0687">Ribonucleoprotein</keyword>
<name>A0A8D8IL74_CULPI</name>
<dbReference type="AlphaFoldDB" id="A0A8D8IL74"/>
<dbReference type="GO" id="GO:0005840">
    <property type="term" value="C:ribosome"/>
    <property type="evidence" value="ECO:0007669"/>
    <property type="project" value="UniProtKB-KW"/>
</dbReference>